<dbReference type="GO" id="GO:0051865">
    <property type="term" value="P:protein autoubiquitination"/>
    <property type="evidence" value="ECO:0007669"/>
    <property type="project" value="TreeGrafter"/>
</dbReference>
<dbReference type="EMBL" id="CP055899">
    <property type="protein sequence ID" value="QKX57464.1"/>
    <property type="molecule type" value="Genomic_DNA"/>
</dbReference>
<dbReference type="RefSeq" id="XP_035343642.1">
    <property type="nucleotide sequence ID" value="XM_035487749.1"/>
</dbReference>
<gene>
    <name evidence="2" type="ORF">TRUGW13939_04578</name>
</gene>
<dbReference type="GO" id="GO:0006513">
    <property type="term" value="P:protein monoubiquitination"/>
    <property type="evidence" value="ECO:0007669"/>
    <property type="project" value="TreeGrafter"/>
</dbReference>
<dbReference type="OrthoDB" id="386949at2759"/>
<dbReference type="GO" id="GO:0061630">
    <property type="term" value="F:ubiquitin protein ligase activity"/>
    <property type="evidence" value="ECO:0007669"/>
    <property type="project" value="TreeGrafter"/>
</dbReference>
<accession>A0A7H8QTY9</accession>
<feature type="region of interest" description="Disordered" evidence="1">
    <location>
        <begin position="473"/>
        <end position="530"/>
    </location>
</feature>
<dbReference type="AlphaFoldDB" id="A0A7H8QTY9"/>
<evidence type="ECO:0000313" key="3">
    <source>
        <dbReference type="Proteomes" id="UP000509510"/>
    </source>
</evidence>
<dbReference type="GO" id="GO:0043161">
    <property type="term" value="P:proteasome-mediated ubiquitin-dependent protein catabolic process"/>
    <property type="evidence" value="ECO:0007669"/>
    <property type="project" value="TreeGrafter"/>
</dbReference>
<dbReference type="PANTHER" id="PTHR31531:SF2">
    <property type="entry name" value="E3 UBIQUITIN-PROTEIN LIGASE E3D"/>
    <property type="match status" value="1"/>
</dbReference>
<evidence type="ECO:0008006" key="4">
    <source>
        <dbReference type="Google" id="ProtNLM"/>
    </source>
</evidence>
<proteinExistence type="predicted"/>
<dbReference type="PANTHER" id="PTHR31531">
    <property type="entry name" value="E3 UBIQUITIN-PROTEIN LIGASE E3D FAMILY MEMBER"/>
    <property type="match status" value="1"/>
</dbReference>
<evidence type="ECO:0000256" key="1">
    <source>
        <dbReference type="SAM" id="MobiDB-lite"/>
    </source>
</evidence>
<protein>
    <recommendedName>
        <fullName evidence="4">Ubiquitin-conjugating enzyme E2C-binding protein</fullName>
    </recommendedName>
</protein>
<dbReference type="KEGG" id="trg:TRUGW13939_04578"/>
<dbReference type="InterPro" id="IPR019193">
    <property type="entry name" value="UBQ-conj_enz_E2-bd_prot"/>
</dbReference>
<dbReference type="Proteomes" id="UP000509510">
    <property type="component" value="Chromosome II"/>
</dbReference>
<dbReference type="GO" id="GO:0031624">
    <property type="term" value="F:ubiquitin conjugating enzyme binding"/>
    <property type="evidence" value="ECO:0007669"/>
    <property type="project" value="TreeGrafter"/>
</dbReference>
<dbReference type="GO" id="GO:0005634">
    <property type="term" value="C:nucleus"/>
    <property type="evidence" value="ECO:0007669"/>
    <property type="project" value="TreeGrafter"/>
</dbReference>
<dbReference type="Pfam" id="PF09814">
    <property type="entry name" value="HECT_2"/>
    <property type="match status" value="1"/>
</dbReference>
<dbReference type="GO" id="GO:0005829">
    <property type="term" value="C:cytosol"/>
    <property type="evidence" value="ECO:0007669"/>
    <property type="project" value="TreeGrafter"/>
</dbReference>
<keyword evidence="3" id="KW-1185">Reference proteome</keyword>
<evidence type="ECO:0000313" key="2">
    <source>
        <dbReference type="EMBL" id="QKX57464.1"/>
    </source>
</evidence>
<dbReference type="GO" id="GO:0030332">
    <property type="term" value="F:cyclin binding"/>
    <property type="evidence" value="ECO:0007669"/>
    <property type="project" value="TreeGrafter"/>
</dbReference>
<dbReference type="GO" id="GO:0000209">
    <property type="term" value="P:protein polyubiquitination"/>
    <property type="evidence" value="ECO:0007669"/>
    <property type="project" value="TreeGrafter"/>
</dbReference>
<dbReference type="GO" id="GO:0000151">
    <property type="term" value="C:ubiquitin ligase complex"/>
    <property type="evidence" value="ECO:0007669"/>
    <property type="project" value="TreeGrafter"/>
</dbReference>
<reference evidence="3" key="1">
    <citation type="submission" date="2020-06" db="EMBL/GenBank/DDBJ databases">
        <title>A chromosome-scale genome assembly of Talaromyces rugulosus W13939.</title>
        <authorList>
            <person name="Wang B."/>
            <person name="Guo L."/>
            <person name="Ye K."/>
            <person name="Wang L."/>
        </authorList>
    </citation>
    <scope>NUCLEOTIDE SEQUENCE [LARGE SCALE GENOMIC DNA]</scope>
    <source>
        <strain evidence="3">W13939</strain>
    </source>
</reference>
<name>A0A7H8QTY9_TALRU</name>
<feature type="compositionally biased region" description="Polar residues" evidence="1">
    <location>
        <begin position="487"/>
        <end position="497"/>
    </location>
</feature>
<organism evidence="2 3">
    <name type="scientific">Talaromyces rugulosus</name>
    <name type="common">Penicillium rugulosum</name>
    <dbReference type="NCBI Taxonomy" id="121627"/>
    <lineage>
        <taxon>Eukaryota</taxon>
        <taxon>Fungi</taxon>
        <taxon>Dikarya</taxon>
        <taxon>Ascomycota</taxon>
        <taxon>Pezizomycotina</taxon>
        <taxon>Eurotiomycetes</taxon>
        <taxon>Eurotiomycetidae</taxon>
        <taxon>Eurotiales</taxon>
        <taxon>Trichocomaceae</taxon>
        <taxon>Talaromyces</taxon>
        <taxon>Talaromyces sect. Islandici</taxon>
    </lineage>
</organism>
<sequence>MTDPSSIFLHAELLPNIRQLTVHVSLPISSTSIDLRASTITLSESRRAITVYTVRGTGDEKEDLLETLKLPARVTEASRRNLTFAGHQVDSLGDSNSTEYSFRLQVDDHDTTLMRGNNGLHEDDFVPWTAKNMSPHSVLHCRSCSQEILGRLQQEEASSWAWKDLPSGNWAEMMDFWHCHKPDVHVDEKDQQKVTDDQNASVKGYGASNQVVALPGTVLVDVASFLVAESDCYNIKRSQVPEPTSRGFSSNTTRANIDCKRCGAIVGMEDPAADGLRLYKSNISVRHSQAQDATYESYPTEMITSAQLLELINREGVRRFVIHAGHQDGILVWAFNPDLRYSSTSADHSIVTRRAMKVLYQELANVEEILEPEMGTAVPLSLEELFLPAAIYGELIESLKQSTGVLPASARIFREWNVAFLSRSTMAAGQIQHSTQKTTMMPDKDEAIAWEHSSSAPRDYSKLLEELEDEEFPDSPCSYHIEDVNRASPNDSASIISDSVDPMSTVPELSVSESSSPSDESSYDPWSWRDADDIPTRPASAFFLQDFPPLVRCREDPAMGHPEDIIILDFDDDPTTRHWQLWNTNGDEGTTSQEWSRSSSFSCLEAHACKGDETWPIISNEAAYRADESTLIGQLLDKPHTSEHLTHLI</sequence>
<dbReference type="GeneID" id="55992079"/>
<feature type="compositionally biased region" description="Low complexity" evidence="1">
    <location>
        <begin position="510"/>
        <end position="526"/>
    </location>
</feature>